<dbReference type="Pfam" id="PF11918">
    <property type="entry name" value="Peptidase_S41_N"/>
    <property type="match status" value="1"/>
</dbReference>
<dbReference type="RefSeq" id="WP_264882735.1">
    <property type="nucleotide sequence ID" value="NZ_JAPDOB010000002.1"/>
</dbReference>
<accession>A0ABT3JG60</accession>
<dbReference type="PANTHER" id="PTHR11261:SF3">
    <property type="entry name" value="RETINOL-BINDING PROTEIN 3"/>
    <property type="match status" value="1"/>
</dbReference>
<dbReference type="Proteomes" id="UP001526246">
    <property type="component" value="Unassembled WGS sequence"/>
</dbReference>
<dbReference type="SUPFAM" id="SSF52096">
    <property type="entry name" value="ClpP/crotonase"/>
    <property type="match status" value="1"/>
</dbReference>
<evidence type="ECO:0000256" key="1">
    <source>
        <dbReference type="SAM" id="SignalP"/>
    </source>
</evidence>
<evidence type="ECO:0000259" key="2">
    <source>
        <dbReference type="SMART" id="SM00245"/>
    </source>
</evidence>
<dbReference type="Pfam" id="PF03572">
    <property type="entry name" value="Peptidase_S41"/>
    <property type="match status" value="1"/>
</dbReference>
<dbReference type="PANTHER" id="PTHR11261">
    <property type="entry name" value="INTERPHOTORECEPTOR RETINOID-BINDING PROTEIN"/>
    <property type="match status" value="1"/>
</dbReference>
<dbReference type="Gene3D" id="3.90.226.10">
    <property type="entry name" value="2-enoyl-CoA Hydratase, Chain A, domain 1"/>
    <property type="match status" value="1"/>
</dbReference>
<reference evidence="3 4" key="1">
    <citation type="submission" date="2022-10" db="EMBL/GenBank/DDBJ databases">
        <title>Sphingomonas sp.</title>
        <authorList>
            <person name="Jin C."/>
        </authorList>
    </citation>
    <scope>NUCLEOTIDE SEQUENCE [LARGE SCALE GENOMIC DNA]</scope>
    <source>
        <strain evidence="3 4">BN140010</strain>
    </source>
</reference>
<proteinExistence type="predicted"/>
<feature type="signal peptide" evidence="1">
    <location>
        <begin position="1"/>
        <end position="18"/>
    </location>
</feature>
<dbReference type="CDD" id="cd07563">
    <property type="entry name" value="Peptidase_S41_IRBP"/>
    <property type="match status" value="1"/>
</dbReference>
<sequence>MISLLVLTSATAPLNAQSAWHAPTAQPATEALLTPAQRTEVINALAERLETTFYSPDIARAYAAALRTKLQAKGYDAITSRDTLARTVTADLQAINKDGHLGLRAGAPGTAPNGQRRDQINAIARSDWLADGVAYLEFRIFNGEEAGLAQLKQFIADHSTAKTLIIDVRRHYGGGTDEMDVLFPALYAEPTTLLQGDMRAEVAERTPGALDSTPDFLRVAGPAGVVRHEHRVVPPAGGGAMSKAKVYLLISRDTVSAGEHMAMALKRTGRATLIGQTTRGAGNFGQPFKLPHGFSAFVPFGRTFDPVTGEGWEGTGVRPNVEVPAERALDEALKLAGVTYDSKSPQVTLR</sequence>
<dbReference type="SMART" id="SM00245">
    <property type="entry name" value="TSPc"/>
    <property type="match status" value="1"/>
</dbReference>
<evidence type="ECO:0000313" key="3">
    <source>
        <dbReference type="EMBL" id="MCW3798067.1"/>
    </source>
</evidence>
<comment type="caution">
    <text evidence="3">The sequence shown here is derived from an EMBL/GenBank/DDBJ whole genome shotgun (WGS) entry which is preliminary data.</text>
</comment>
<gene>
    <name evidence="3" type="ORF">OMW55_09655</name>
</gene>
<dbReference type="InterPro" id="IPR005151">
    <property type="entry name" value="Tail-specific_protease"/>
</dbReference>
<feature type="chain" id="PRO_5046233304" evidence="1">
    <location>
        <begin position="19"/>
        <end position="350"/>
    </location>
</feature>
<evidence type="ECO:0000313" key="4">
    <source>
        <dbReference type="Proteomes" id="UP001526246"/>
    </source>
</evidence>
<keyword evidence="1" id="KW-0732">Signal</keyword>
<dbReference type="Gene3D" id="3.30.750.44">
    <property type="match status" value="1"/>
</dbReference>
<dbReference type="EMBL" id="JAPDOB010000002">
    <property type="protein sequence ID" value="MCW3798067.1"/>
    <property type="molecule type" value="Genomic_DNA"/>
</dbReference>
<protein>
    <submittedName>
        <fullName evidence="3">S41 family peptidase</fullName>
    </submittedName>
</protein>
<keyword evidence="4" id="KW-1185">Reference proteome</keyword>
<organism evidence="3 4">
    <name type="scientific">Sphingomonas arvum</name>
    <dbReference type="NCBI Taxonomy" id="2992113"/>
    <lineage>
        <taxon>Bacteria</taxon>
        <taxon>Pseudomonadati</taxon>
        <taxon>Pseudomonadota</taxon>
        <taxon>Alphaproteobacteria</taxon>
        <taxon>Sphingomonadales</taxon>
        <taxon>Sphingomonadaceae</taxon>
        <taxon>Sphingomonas</taxon>
    </lineage>
</organism>
<feature type="domain" description="Tail specific protease" evidence="2">
    <location>
        <begin position="144"/>
        <end position="324"/>
    </location>
</feature>
<name>A0ABT3JG60_9SPHN</name>
<dbReference type="InterPro" id="IPR029045">
    <property type="entry name" value="ClpP/crotonase-like_dom_sf"/>
</dbReference>